<dbReference type="InterPro" id="IPR001279">
    <property type="entry name" value="Metallo-B-lactamas"/>
</dbReference>
<proteinExistence type="predicted"/>
<protein>
    <submittedName>
        <fullName evidence="2">Beta-lactamase domain protein</fullName>
    </submittedName>
</protein>
<sequence length="255" mass="27892">MELTLLGTGTCAPNPARTPACYFLSIGPTRIIIDPGPGAINRIVAEGIDPYDIDSIFISHHHPDHCADLVPFLFSYRHCLGFEPKKDITIVAPEGFKEKVFDGLIDIWGEFLLSDNYTITVDEVMDETWEKAGIRYTTAPMLHSANAVGYRFEKIGAAGLTLTYSGDTGYCEELIELSKGADTLLIECSLPDKYAVSGHMRPSDVGKTAVESGVKRIVLTHFYPVVDTEKAVAAIRETGYEGEIIVGEDGMKITI</sequence>
<evidence type="ECO:0000259" key="1">
    <source>
        <dbReference type="SMART" id="SM00849"/>
    </source>
</evidence>
<dbReference type="EMBL" id="UOGA01000250">
    <property type="protein sequence ID" value="VAX23595.1"/>
    <property type="molecule type" value="Genomic_DNA"/>
</dbReference>
<dbReference type="InterPro" id="IPR036866">
    <property type="entry name" value="RibonucZ/Hydroxyglut_hydro"/>
</dbReference>
<dbReference type="Pfam" id="PF12706">
    <property type="entry name" value="Lactamase_B_2"/>
    <property type="match status" value="1"/>
</dbReference>
<dbReference type="GO" id="GO:0042781">
    <property type="term" value="F:3'-tRNA processing endoribonuclease activity"/>
    <property type="evidence" value="ECO:0007669"/>
    <property type="project" value="TreeGrafter"/>
</dbReference>
<dbReference type="SUPFAM" id="SSF56281">
    <property type="entry name" value="Metallo-hydrolase/oxidoreductase"/>
    <property type="match status" value="1"/>
</dbReference>
<gene>
    <name evidence="2" type="ORF">MNBD_NITROSPINAE04-2753</name>
</gene>
<evidence type="ECO:0000313" key="2">
    <source>
        <dbReference type="EMBL" id="VAX23595.1"/>
    </source>
</evidence>
<reference evidence="2" key="1">
    <citation type="submission" date="2018-06" db="EMBL/GenBank/DDBJ databases">
        <authorList>
            <person name="Zhirakovskaya E."/>
        </authorList>
    </citation>
    <scope>NUCLEOTIDE SEQUENCE</scope>
</reference>
<dbReference type="CDD" id="cd16272">
    <property type="entry name" value="RNaseZ_MBL-fold"/>
    <property type="match status" value="1"/>
</dbReference>
<dbReference type="PANTHER" id="PTHR46018">
    <property type="entry name" value="ZINC PHOSPHODIESTERASE ELAC PROTEIN 1"/>
    <property type="match status" value="1"/>
</dbReference>
<dbReference type="PANTHER" id="PTHR46018:SF2">
    <property type="entry name" value="ZINC PHOSPHODIESTERASE ELAC PROTEIN 1"/>
    <property type="match status" value="1"/>
</dbReference>
<dbReference type="AlphaFoldDB" id="A0A3B1CWI8"/>
<accession>A0A3B1CWI8</accession>
<feature type="domain" description="Metallo-beta-lactamase" evidence="1">
    <location>
        <begin position="18"/>
        <end position="199"/>
    </location>
</feature>
<organism evidence="2">
    <name type="scientific">hydrothermal vent metagenome</name>
    <dbReference type="NCBI Taxonomy" id="652676"/>
    <lineage>
        <taxon>unclassified sequences</taxon>
        <taxon>metagenomes</taxon>
        <taxon>ecological metagenomes</taxon>
    </lineage>
</organism>
<dbReference type="SMART" id="SM00849">
    <property type="entry name" value="Lactamase_B"/>
    <property type="match status" value="1"/>
</dbReference>
<dbReference type="Gene3D" id="3.60.15.10">
    <property type="entry name" value="Ribonuclease Z/Hydroxyacylglutathione hydrolase-like"/>
    <property type="match status" value="1"/>
</dbReference>
<name>A0A3B1CWI8_9ZZZZ</name>